<accession>A0A9D4TTI9</accession>
<proteinExistence type="predicted"/>
<dbReference type="Proteomes" id="UP001055712">
    <property type="component" value="Unassembled WGS sequence"/>
</dbReference>
<reference evidence="2" key="1">
    <citation type="journal article" date="2019" name="Plant J.">
        <title>Chlorella vulgaris genome assembly and annotation reveals the molecular basis for metabolic acclimation to high light conditions.</title>
        <authorList>
            <person name="Cecchin M."/>
            <person name="Marcolungo L."/>
            <person name="Rossato M."/>
            <person name="Girolomoni L."/>
            <person name="Cosentino E."/>
            <person name="Cuine S."/>
            <person name="Li-Beisson Y."/>
            <person name="Delledonne M."/>
            <person name="Ballottari M."/>
        </authorList>
    </citation>
    <scope>NUCLEOTIDE SEQUENCE</scope>
    <source>
        <strain evidence="2">211/11P</strain>
    </source>
</reference>
<evidence type="ECO:0000313" key="3">
    <source>
        <dbReference type="Proteomes" id="UP001055712"/>
    </source>
</evidence>
<protein>
    <submittedName>
        <fullName evidence="2">Uncharacterized protein</fullName>
    </submittedName>
</protein>
<reference evidence="2" key="2">
    <citation type="submission" date="2020-11" db="EMBL/GenBank/DDBJ databases">
        <authorList>
            <person name="Cecchin M."/>
            <person name="Marcolungo L."/>
            <person name="Rossato M."/>
            <person name="Girolomoni L."/>
            <person name="Cosentino E."/>
            <person name="Cuine S."/>
            <person name="Li-Beisson Y."/>
            <person name="Delledonne M."/>
            <person name="Ballottari M."/>
        </authorList>
    </citation>
    <scope>NUCLEOTIDE SEQUENCE</scope>
    <source>
        <strain evidence="2">211/11P</strain>
        <tissue evidence="2">Whole cell</tissue>
    </source>
</reference>
<gene>
    <name evidence="2" type="ORF">D9Q98_003627</name>
</gene>
<dbReference type="AlphaFoldDB" id="A0A9D4TTI9"/>
<organism evidence="2 3">
    <name type="scientific">Chlorella vulgaris</name>
    <name type="common">Green alga</name>
    <dbReference type="NCBI Taxonomy" id="3077"/>
    <lineage>
        <taxon>Eukaryota</taxon>
        <taxon>Viridiplantae</taxon>
        <taxon>Chlorophyta</taxon>
        <taxon>core chlorophytes</taxon>
        <taxon>Trebouxiophyceae</taxon>
        <taxon>Chlorellales</taxon>
        <taxon>Chlorellaceae</taxon>
        <taxon>Chlorella clade</taxon>
        <taxon>Chlorella</taxon>
    </lineage>
</organism>
<sequence>MGPAGSCSKAWNGAFCSIRGRRGCAKSDTFGDAHVSNQRRWLTTPANAAAFLLTVLGGDGAIYADSVPWWRPPAGVEPDQQQEQGHGPPRAGECCCSGLETSRL</sequence>
<evidence type="ECO:0000256" key="1">
    <source>
        <dbReference type="SAM" id="MobiDB-lite"/>
    </source>
</evidence>
<name>A0A9D4TTI9_CHLVU</name>
<comment type="caution">
    <text evidence="2">The sequence shown here is derived from an EMBL/GenBank/DDBJ whole genome shotgun (WGS) entry which is preliminary data.</text>
</comment>
<evidence type="ECO:0000313" key="2">
    <source>
        <dbReference type="EMBL" id="KAI3433823.1"/>
    </source>
</evidence>
<feature type="region of interest" description="Disordered" evidence="1">
    <location>
        <begin position="72"/>
        <end position="91"/>
    </location>
</feature>
<dbReference type="EMBL" id="SIDB01000004">
    <property type="protein sequence ID" value="KAI3433823.1"/>
    <property type="molecule type" value="Genomic_DNA"/>
</dbReference>
<keyword evidence="3" id="KW-1185">Reference proteome</keyword>